<keyword evidence="3" id="KW-1185">Reference proteome</keyword>
<evidence type="ECO:0000313" key="3">
    <source>
        <dbReference type="Proteomes" id="UP000294933"/>
    </source>
</evidence>
<dbReference type="Proteomes" id="UP000294933">
    <property type="component" value="Unassembled WGS sequence"/>
</dbReference>
<sequence>MAPNLYRLSNQVVQKRVEFNAEDAKVETYRGITEALVKLSPAVTASVAPTLATLVTRSGAHRSGLQADVKELEHLWEDVLDAFLNALLPHLDDHVDDAIRKIRDECERIISEGEMKHAKASESLIHESRRSPTLERQVTYRGQSEEIMRHDNNFRPAKRPRTMSDQPDRGMATEDAESHYANMRQSLRSLQSQIENQDKTVNRLIKENEELKISLDGLVRSSHRSPRTQYPLSPEQLEHLRQSLHIPSLTRMDDALDHQRNLNRTFDDQIHHLERNVLACADTLNIRLPHPMIHGHRN</sequence>
<reference evidence="2 3" key="1">
    <citation type="submission" date="2018-06" db="EMBL/GenBank/DDBJ databases">
        <title>A transcriptomic atlas of mushroom development highlights an independent origin of complex multicellularity.</title>
        <authorList>
            <consortium name="DOE Joint Genome Institute"/>
            <person name="Krizsan K."/>
            <person name="Almasi E."/>
            <person name="Merenyi Z."/>
            <person name="Sahu N."/>
            <person name="Viragh M."/>
            <person name="Koszo T."/>
            <person name="Mondo S."/>
            <person name="Kiss B."/>
            <person name="Balint B."/>
            <person name="Kues U."/>
            <person name="Barry K."/>
            <person name="Hegedus J.C."/>
            <person name="Henrissat B."/>
            <person name="Johnson J."/>
            <person name="Lipzen A."/>
            <person name="Ohm R."/>
            <person name="Nagy I."/>
            <person name="Pangilinan J."/>
            <person name="Yan J."/>
            <person name="Xiong Y."/>
            <person name="Grigoriev I.V."/>
            <person name="Hibbett D.S."/>
            <person name="Nagy L.G."/>
        </authorList>
    </citation>
    <scope>NUCLEOTIDE SEQUENCE [LARGE SCALE GENOMIC DNA]</scope>
    <source>
        <strain evidence="2 3">SZMC22713</strain>
    </source>
</reference>
<protein>
    <submittedName>
        <fullName evidence="2">Uncharacterized protein</fullName>
    </submittedName>
</protein>
<name>A0A4Y7QIK3_9AGAM</name>
<evidence type="ECO:0000313" key="2">
    <source>
        <dbReference type="EMBL" id="TDL27453.1"/>
    </source>
</evidence>
<accession>A0A4Y7QIK3</accession>
<feature type="coiled-coil region" evidence="1">
    <location>
        <begin position="173"/>
        <end position="221"/>
    </location>
</feature>
<keyword evidence="1" id="KW-0175">Coiled coil</keyword>
<dbReference type="EMBL" id="ML170159">
    <property type="protein sequence ID" value="TDL27453.1"/>
    <property type="molecule type" value="Genomic_DNA"/>
</dbReference>
<evidence type="ECO:0000256" key="1">
    <source>
        <dbReference type="SAM" id="Coils"/>
    </source>
</evidence>
<gene>
    <name evidence="2" type="ORF">BD410DRAFT_421295</name>
</gene>
<dbReference type="OrthoDB" id="2677428at2759"/>
<organism evidence="2 3">
    <name type="scientific">Rickenella mellea</name>
    <dbReference type="NCBI Taxonomy" id="50990"/>
    <lineage>
        <taxon>Eukaryota</taxon>
        <taxon>Fungi</taxon>
        <taxon>Dikarya</taxon>
        <taxon>Basidiomycota</taxon>
        <taxon>Agaricomycotina</taxon>
        <taxon>Agaricomycetes</taxon>
        <taxon>Hymenochaetales</taxon>
        <taxon>Rickenellaceae</taxon>
        <taxon>Rickenella</taxon>
    </lineage>
</organism>
<proteinExistence type="predicted"/>
<dbReference type="VEuPathDB" id="FungiDB:BD410DRAFT_421295"/>
<dbReference type="AlphaFoldDB" id="A0A4Y7QIK3"/>